<dbReference type="SUPFAM" id="SSF52402">
    <property type="entry name" value="Adenine nucleotide alpha hydrolases-like"/>
    <property type="match status" value="1"/>
</dbReference>
<evidence type="ECO:0000256" key="1">
    <source>
        <dbReference type="ARBA" id="ARBA00022490"/>
    </source>
</evidence>
<dbReference type="GO" id="GO:0032447">
    <property type="term" value="P:protein urmylation"/>
    <property type="evidence" value="ECO:0007669"/>
    <property type="project" value="UniProtKB-UniRule"/>
</dbReference>
<dbReference type="Proteomes" id="UP000593564">
    <property type="component" value="Unassembled WGS sequence"/>
</dbReference>
<evidence type="ECO:0000256" key="3">
    <source>
        <dbReference type="HAMAP-Rule" id="MF_03054"/>
    </source>
</evidence>
<sequence>MACSSGSCESGCYKDKNGEEDQQLEKKKAVNGVVKIGNDLNRTNLCIKCKSNQTIATTIPTTAGDASRFCSDCFRTNLFGKFRFAVTSNAMISPEDNVLVAFSGDTSSRVALQFVHEMQCKAQKNFDASRDRSLPVFGVGVAVVDESAIYPVPSHQLDEAIEDMKLIVSNLAPPRKEFHVASIASIYSSDFGDGMDTLKELVNTVSDLTGKEDLMLHLRMLSLQKIALQNGYTKLVLGTCTSRIACHVIATTVKSFFGSDLWFVRVCSVGSSGSTYLSLNKRLLFVQPISRTVTGSSRVDPSAPPICSSYQFVRPIELLDLSEGSLEVSLSKEGTSDCLIFSAVSDLVSSSYSEHISASCRLRTVKVFDNPRSGINGLVSAFIKVLQEENPSRECTIVRTAGKLTPFHFNRIPEGDDLNAHFASQRRQKKFNLMPNESLPPESFCSICNSPLNKSDLSSLSDVENGQLSAETFGATCCLSCQFQMLPKEPSSVEYFYSLLPQPIIARAKGGNRCNQRWLREQIQDCLLSDSEDGT</sequence>
<keyword evidence="5" id="KW-1185">Reference proteome</keyword>
<evidence type="ECO:0000256" key="2">
    <source>
        <dbReference type="ARBA" id="ARBA00022694"/>
    </source>
</evidence>
<proteinExistence type="inferred from homology"/>
<dbReference type="EMBL" id="JACBKZ010000009">
    <property type="protein sequence ID" value="KAF5942565.1"/>
    <property type="molecule type" value="Genomic_DNA"/>
</dbReference>
<evidence type="ECO:0000313" key="5">
    <source>
        <dbReference type="Proteomes" id="UP000593564"/>
    </source>
</evidence>
<dbReference type="Pfam" id="PF10288">
    <property type="entry name" value="CTU2"/>
    <property type="match status" value="1"/>
</dbReference>
<keyword evidence="2 3" id="KW-0819">tRNA processing</keyword>
<dbReference type="PANTHER" id="PTHR20882">
    <property type="entry name" value="CYTOPLASMIC TRNA 2-THIOLATION PROTEIN 2"/>
    <property type="match status" value="1"/>
</dbReference>
<comment type="pathway">
    <text evidence="3">tRNA modification; 5-methoxycarbonylmethyl-2-thiouridine-tRNA biosynthesis.</text>
</comment>
<dbReference type="InterPro" id="IPR014729">
    <property type="entry name" value="Rossmann-like_a/b/a_fold"/>
</dbReference>
<dbReference type="HAMAP" id="MF_03054">
    <property type="entry name" value="CTU2"/>
    <property type="match status" value="1"/>
</dbReference>
<keyword evidence="1 3" id="KW-0963">Cytoplasm</keyword>
<reference evidence="4 5" key="2">
    <citation type="submission" date="2020-07" db="EMBL/GenBank/DDBJ databases">
        <title>Genome assembly of wild tea tree DASZ reveals pedigree and selection history of tea varieties.</title>
        <authorList>
            <person name="Zhang W."/>
        </authorList>
    </citation>
    <scope>NUCLEOTIDE SEQUENCE [LARGE SCALE GENOMIC DNA]</scope>
    <source>
        <strain evidence="5">cv. G240</strain>
        <tissue evidence="4">Leaf</tissue>
    </source>
</reference>
<comment type="subcellular location">
    <subcellularLocation>
        <location evidence="3">Cytoplasm</location>
    </subcellularLocation>
</comment>
<dbReference type="GO" id="GO:0016779">
    <property type="term" value="F:nucleotidyltransferase activity"/>
    <property type="evidence" value="ECO:0007669"/>
    <property type="project" value="UniProtKB-UniRule"/>
</dbReference>
<reference evidence="5" key="1">
    <citation type="journal article" date="2020" name="Nat. Commun.">
        <title>Genome assembly of wild tea tree DASZ reveals pedigree and selection history of tea varieties.</title>
        <authorList>
            <person name="Zhang W."/>
            <person name="Zhang Y."/>
            <person name="Qiu H."/>
            <person name="Guo Y."/>
            <person name="Wan H."/>
            <person name="Zhang X."/>
            <person name="Scossa F."/>
            <person name="Alseekh S."/>
            <person name="Zhang Q."/>
            <person name="Wang P."/>
            <person name="Xu L."/>
            <person name="Schmidt M.H."/>
            <person name="Jia X."/>
            <person name="Li D."/>
            <person name="Zhu A."/>
            <person name="Guo F."/>
            <person name="Chen W."/>
            <person name="Ni D."/>
            <person name="Usadel B."/>
            <person name="Fernie A.R."/>
            <person name="Wen W."/>
        </authorList>
    </citation>
    <scope>NUCLEOTIDE SEQUENCE [LARGE SCALE GENOMIC DNA]</scope>
    <source>
        <strain evidence="5">cv. G240</strain>
    </source>
</reference>
<protein>
    <recommendedName>
        <fullName evidence="3">Cytoplasmic tRNA 2-thiolation protein 2</fullName>
    </recommendedName>
</protein>
<dbReference type="GO" id="GO:0002143">
    <property type="term" value="P:tRNA wobble position uridine thiolation"/>
    <property type="evidence" value="ECO:0007669"/>
    <property type="project" value="TreeGrafter"/>
</dbReference>
<dbReference type="PANTHER" id="PTHR20882:SF14">
    <property type="entry name" value="CYTOPLASMIC TRNA 2-THIOLATION PROTEIN 2"/>
    <property type="match status" value="1"/>
</dbReference>
<organism evidence="4 5">
    <name type="scientific">Camellia sinensis</name>
    <name type="common">Tea plant</name>
    <name type="synonym">Thea sinensis</name>
    <dbReference type="NCBI Taxonomy" id="4442"/>
    <lineage>
        <taxon>Eukaryota</taxon>
        <taxon>Viridiplantae</taxon>
        <taxon>Streptophyta</taxon>
        <taxon>Embryophyta</taxon>
        <taxon>Tracheophyta</taxon>
        <taxon>Spermatophyta</taxon>
        <taxon>Magnoliopsida</taxon>
        <taxon>eudicotyledons</taxon>
        <taxon>Gunneridae</taxon>
        <taxon>Pentapetalae</taxon>
        <taxon>asterids</taxon>
        <taxon>Ericales</taxon>
        <taxon>Theaceae</taxon>
        <taxon>Camellia</taxon>
    </lineage>
</organism>
<accession>A0A7J7GQT7</accession>
<name>A0A7J7GQT7_CAMSI</name>
<comment type="caution">
    <text evidence="4">The sequence shown here is derived from an EMBL/GenBank/DDBJ whole genome shotgun (WGS) entry which is preliminary data.</text>
</comment>
<evidence type="ECO:0000313" key="4">
    <source>
        <dbReference type="EMBL" id="KAF5942565.1"/>
    </source>
</evidence>
<dbReference type="GO" id="GO:0005829">
    <property type="term" value="C:cytosol"/>
    <property type="evidence" value="ECO:0007669"/>
    <property type="project" value="TreeGrafter"/>
</dbReference>
<comment type="similarity">
    <text evidence="3">Belongs to the CTU2/NCS2 family.</text>
</comment>
<dbReference type="UniPathway" id="UPA00988"/>
<gene>
    <name evidence="4" type="ORF">HYC85_020207</name>
</gene>
<dbReference type="GO" id="GO:0000049">
    <property type="term" value="F:tRNA binding"/>
    <property type="evidence" value="ECO:0007669"/>
    <property type="project" value="InterPro"/>
</dbReference>
<dbReference type="InterPro" id="IPR019407">
    <property type="entry name" value="CTU2"/>
</dbReference>
<comment type="function">
    <text evidence="3">Plays a central role in 2-thiolation of mcm(5)S(2)U at tRNA wobble positions of tRNA(Lys), tRNA(Glu) and tRNA(Gln). May act by forming a heterodimer with NCS6/CTU1 that ligates sulfur from thiocarboxylated URM1 onto the uridine of tRNAs at wobble position.</text>
</comment>
<dbReference type="AlphaFoldDB" id="A0A7J7GQT7"/>
<dbReference type="Gene3D" id="3.40.50.620">
    <property type="entry name" value="HUPs"/>
    <property type="match status" value="1"/>
</dbReference>
<dbReference type="GO" id="GO:0016783">
    <property type="term" value="F:sulfurtransferase activity"/>
    <property type="evidence" value="ECO:0007669"/>
    <property type="project" value="TreeGrafter"/>
</dbReference>